<organism evidence="1 2">
    <name type="scientific">Bathymodiolus thermophilus thioautotrophic gill symbiont</name>
    <dbReference type="NCBI Taxonomy" id="2360"/>
    <lineage>
        <taxon>Bacteria</taxon>
        <taxon>Pseudomonadati</taxon>
        <taxon>Pseudomonadota</taxon>
        <taxon>Gammaproteobacteria</taxon>
        <taxon>sulfur-oxidizing symbionts</taxon>
    </lineage>
</organism>
<keyword evidence="2" id="KW-1185">Reference proteome</keyword>
<gene>
    <name evidence="1" type="ORF">AZO1586I_840</name>
</gene>
<name>A0ABN7G9Z8_9GAMM</name>
<accession>A0ABN7G9Z8</accession>
<protein>
    <submittedName>
        <fullName evidence="1">Uncharacterized protein</fullName>
    </submittedName>
</protein>
<proteinExistence type="predicted"/>
<dbReference type="PROSITE" id="PS51257">
    <property type="entry name" value="PROKAR_LIPOPROTEIN"/>
    <property type="match status" value="1"/>
</dbReference>
<sequence>MKKTIKLMALTFIIIGLSACGGTGELEKVKSSSVTSVVTHIA</sequence>
<dbReference type="EMBL" id="CAHJWF010000210">
    <property type="protein sequence ID" value="CAB5501642.1"/>
    <property type="molecule type" value="Genomic_DNA"/>
</dbReference>
<reference evidence="1 2" key="1">
    <citation type="submission" date="2020-05" db="EMBL/GenBank/DDBJ databases">
        <authorList>
            <person name="Petersen J."/>
            <person name="Sayavedra L."/>
        </authorList>
    </citation>
    <scope>NUCLEOTIDE SEQUENCE [LARGE SCALE GENOMIC DNA]</scope>
    <source>
        <strain evidence="1">B azoricus SOX ET2 1586I</strain>
    </source>
</reference>
<evidence type="ECO:0000313" key="2">
    <source>
        <dbReference type="Proteomes" id="UP000626656"/>
    </source>
</evidence>
<dbReference type="Proteomes" id="UP000626656">
    <property type="component" value="Unassembled WGS sequence"/>
</dbReference>
<dbReference type="RefSeq" id="WP_273542804.1">
    <property type="nucleotide sequence ID" value="NZ_CAHJWF010000210.1"/>
</dbReference>
<evidence type="ECO:0000313" key="1">
    <source>
        <dbReference type="EMBL" id="CAB5501642.1"/>
    </source>
</evidence>
<comment type="caution">
    <text evidence="1">The sequence shown here is derived from an EMBL/GenBank/DDBJ whole genome shotgun (WGS) entry which is preliminary data.</text>
</comment>